<evidence type="ECO:0000313" key="1">
    <source>
        <dbReference type="EMBL" id="EAT83365.1"/>
    </source>
</evidence>
<protein>
    <submittedName>
        <fullName evidence="1">Uncharacterized protein</fullName>
    </submittedName>
</protein>
<sequence length="44" mass="4653">MSATEHQQLGSSRAVVRVPALLVSGNGGPALRSADFRNEARFKA</sequence>
<dbReference type="InParanoid" id="Q0UGE1"/>
<accession>Q0UGE1</accession>
<dbReference type="KEGG" id="pno:SNOG_09173"/>
<dbReference type="EMBL" id="CH445338">
    <property type="protein sequence ID" value="EAT83365.1"/>
    <property type="molecule type" value="Genomic_DNA"/>
</dbReference>
<dbReference type="GeneID" id="5976375"/>
<dbReference type="Proteomes" id="UP000001055">
    <property type="component" value="Unassembled WGS sequence"/>
</dbReference>
<evidence type="ECO:0000313" key="2">
    <source>
        <dbReference type="Proteomes" id="UP000001055"/>
    </source>
</evidence>
<organism evidence="1 2">
    <name type="scientific">Phaeosphaeria nodorum (strain SN15 / ATCC MYA-4574 / FGSC 10173)</name>
    <name type="common">Glume blotch fungus</name>
    <name type="synonym">Parastagonospora nodorum</name>
    <dbReference type="NCBI Taxonomy" id="321614"/>
    <lineage>
        <taxon>Eukaryota</taxon>
        <taxon>Fungi</taxon>
        <taxon>Dikarya</taxon>
        <taxon>Ascomycota</taxon>
        <taxon>Pezizomycotina</taxon>
        <taxon>Dothideomycetes</taxon>
        <taxon>Pleosporomycetidae</taxon>
        <taxon>Pleosporales</taxon>
        <taxon>Pleosporineae</taxon>
        <taxon>Phaeosphaeriaceae</taxon>
        <taxon>Parastagonospora</taxon>
    </lineage>
</organism>
<proteinExistence type="predicted"/>
<dbReference type="RefSeq" id="XP_001799474.1">
    <property type="nucleotide sequence ID" value="XM_001799422.1"/>
</dbReference>
<reference evidence="2" key="1">
    <citation type="journal article" date="2007" name="Plant Cell">
        <title>Dothideomycete-plant interactions illuminated by genome sequencing and EST analysis of the wheat pathogen Stagonospora nodorum.</title>
        <authorList>
            <person name="Hane J.K."/>
            <person name="Lowe R.G."/>
            <person name="Solomon P.S."/>
            <person name="Tan K.C."/>
            <person name="Schoch C.L."/>
            <person name="Spatafora J.W."/>
            <person name="Crous P.W."/>
            <person name="Kodira C."/>
            <person name="Birren B.W."/>
            <person name="Galagan J.E."/>
            <person name="Torriani S.F."/>
            <person name="McDonald B.A."/>
            <person name="Oliver R.P."/>
        </authorList>
    </citation>
    <scope>NUCLEOTIDE SEQUENCE [LARGE SCALE GENOMIC DNA]</scope>
    <source>
        <strain evidence="2">SN15 / ATCC MYA-4574 / FGSC 10173</strain>
    </source>
</reference>
<dbReference type="AlphaFoldDB" id="Q0UGE1"/>
<gene>
    <name evidence="1" type="ORF">SNOG_09173</name>
</gene>
<name>Q0UGE1_PHANO</name>